<sequence>MNKNLIALLAVPFISFSALAAHQDLVKFGDTAQIALPITAGVISLYQQDYEGVGQLVEGAIYTAAITQGLKYSIDAKRPNGKPHSFPSGHTSAASQAAAYLQFRYGWQYGVPAYGIASAVAYSRVRSDNHHWRDVAAGALLATSVQYVVTGLNINFTKTLISPVIDKDNIGFNVTTEF</sequence>
<evidence type="ECO:0000256" key="1">
    <source>
        <dbReference type="SAM" id="SignalP"/>
    </source>
</evidence>
<evidence type="ECO:0000313" key="4">
    <source>
        <dbReference type="Proteomes" id="UP001064262"/>
    </source>
</evidence>
<proteinExistence type="predicted"/>
<keyword evidence="4" id="KW-1185">Reference proteome</keyword>
<dbReference type="Pfam" id="PF01569">
    <property type="entry name" value="PAP2"/>
    <property type="match status" value="1"/>
</dbReference>
<feature type="chain" id="PRO_5039911291" evidence="1">
    <location>
        <begin position="21"/>
        <end position="178"/>
    </location>
</feature>
<feature type="signal peptide" evidence="1">
    <location>
        <begin position="1"/>
        <end position="20"/>
    </location>
</feature>
<dbReference type="Gene3D" id="1.20.144.10">
    <property type="entry name" value="Phosphatidic acid phosphatase type 2/haloperoxidase"/>
    <property type="match status" value="1"/>
</dbReference>
<comment type="caution">
    <text evidence="3">The sequence shown here is derived from an EMBL/GenBank/DDBJ whole genome shotgun (WGS) entry which is preliminary data.</text>
</comment>
<name>A0A9J6Q0K7_9GAMM</name>
<organism evidence="3 4">
    <name type="scientific">Winslowiella arboricola</name>
    <dbReference type="NCBI Taxonomy" id="2978220"/>
    <lineage>
        <taxon>Bacteria</taxon>
        <taxon>Pseudomonadati</taxon>
        <taxon>Pseudomonadota</taxon>
        <taxon>Gammaproteobacteria</taxon>
        <taxon>Enterobacterales</taxon>
        <taxon>Erwiniaceae</taxon>
        <taxon>Winslowiella</taxon>
    </lineage>
</organism>
<dbReference type="EMBL" id="JAODIM010000043">
    <property type="protein sequence ID" value="MCU5779791.1"/>
    <property type="molecule type" value="Genomic_DNA"/>
</dbReference>
<dbReference type="SMART" id="SM00014">
    <property type="entry name" value="acidPPc"/>
    <property type="match status" value="1"/>
</dbReference>
<dbReference type="InterPro" id="IPR000326">
    <property type="entry name" value="PAP2/HPO"/>
</dbReference>
<feature type="domain" description="Phosphatidic acid phosphatase type 2/haloperoxidase" evidence="2">
    <location>
        <begin position="53"/>
        <end position="150"/>
    </location>
</feature>
<keyword evidence="1" id="KW-0732">Signal</keyword>
<accession>A0A9J6Q0K7</accession>
<evidence type="ECO:0000313" key="3">
    <source>
        <dbReference type="EMBL" id="MCU5779791.1"/>
    </source>
</evidence>
<gene>
    <name evidence="3" type="ORF">N5923_20080</name>
</gene>
<dbReference type="AlphaFoldDB" id="A0A9J6Q0K7"/>
<dbReference type="CDD" id="cd03394">
    <property type="entry name" value="PAP2_like_5"/>
    <property type="match status" value="1"/>
</dbReference>
<reference evidence="3" key="1">
    <citation type="submission" date="2022-09" db="EMBL/GenBank/DDBJ databases">
        <title>Winslowiella arboricola sp. nov., isolated from bleeding cankers on broadleaf hosts.</title>
        <authorList>
            <person name="Brady C."/>
            <person name="Kaur S."/>
            <person name="Crampton B."/>
            <person name="Maddock D."/>
            <person name="Arnold D."/>
            <person name="Denman S."/>
        </authorList>
    </citation>
    <scope>NUCLEOTIDE SEQUENCE</scope>
    <source>
        <strain evidence="3">BAC 15a-03b</strain>
    </source>
</reference>
<dbReference type="InterPro" id="IPR036938">
    <property type="entry name" value="PAP2/HPO_sf"/>
</dbReference>
<evidence type="ECO:0000259" key="2">
    <source>
        <dbReference type="SMART" id="SM00014"/>
    </source>
</evidence>
<dbReference type="SUPFAM" id="SSF48317">
    <property type="entry name" value="Acid phosphatase/Vanadium-dependent haloperoxidase"/>
    <property type="match status" value="1"/>
</dbReference>
<protein>
    <submittedName>
        <fullName evidence="3">Phosphatase PAP2 family protein</fullName>
    </submittedName>
</protein>
<dbReference type="RefSeq" id="WP_267141808.1">
    <property type="nucleotide sequence ID" value="NZ_JAODIL010000063.1"/>
</dbReference>
<dbReference type="Proteomes" id="UP001064262">
    <property type="component" value="Unassembled WGS sequence"/>
</dbReference>